<sequence length="77" mass="8758">MHPTSIRGTNNEPATSYAMETNFLSIHKPPERSMHPTTTSPLETQNASSNQPENAICTPQSLIVKPYVPRYYLKERR</sequence>
<comment type="caution">
    <text evidence="2">The sequence shown here is derived from an EMBL/GenBank/DDBJ whole genome shotgun (WGS) entry which is preliminary data.</text>
</comment>
<organism evidence="2 3">
    <name type="scientific">Dreissena polymorpha</name>
    <name type="common">Zebra mussel</name>
    <name type="synonym">Mytilus polymorpha</name>
    <dbReference type="NCBI Taxonomy" id="45954"/>
    <lineage>
        <taxon>Eukaryota</taxon>
        <taxon>Metazoa</taxon>
        <taxon>Spiralia</taxon>
        <taxon>Lophotrochozoa</taxon>
        <taxon>Mollusca</taxon>
        <taxon>Bivalvia</taxon>
        <taxon>Autobranchia</taxon>
        <taxon>Heteroconchia</taxon>
        <taxon>Euheterodonta</taxon>
        <taxon>Imparidentia</taxon>
        <taxon>Neoheterodontei</taxon>
        <taxon>Myida</taxon>
        <taxon>Dreissenoidea</taxon>
        <taxon>Dreissenidae</taxon>
        <taxon>Dreissena</taxon>
    </lineage>
</organism>
<evidence type="ECO:0000256" key="1">
    <source>
        <dbReference type="SAM" id="MobiDB-lite"/>
    </source>
</evidence>
<protein>
    <submittedName>
        <fullName evidence="2">Uncharacterized protein</fullName>
    </submittedName>
</protein>
<evidence type="ECO:0000313" key="2">
    <source>
        <dbReference type="EMBL" id="KAH3866716.1"/>
    </source>
</evidence>
<proteinExistence type="predicted"/>
<gene>
    <name evidence="2" type="ORF">DPMN_029815</name>
</gene>
<reference evidence="2" key="1">
    <citation type="journal article" date="2019" name="bioRxiv">
        <title>The Genome of the Zebra Mussel, Dreissena polymorpha: A Resource for Invasive Species Research.</title>
        <authorList>
            <person name="McCartney M.A."/>
            <person name="Auch B."/>
            <person name="Kono T."/>
            <person name="Mallez S."/>
            <person name="Zhang Y."/>
            <person name="Obille A."/>
            <person name="Becker A."/>
            <person name="Abrahante J.E."/>
            <person name="Garbe J."/>
            <person name="Badalamenti J.P."/>
            <person name="Herman A."/>
            <person name="Mangelson H."/>
            <person name="Liachko I."/>
            <person name="Sullivan S."/>
            <person name="Sone E.D."/>
            <person name="Koren S."/>
            <person name="Silverstein K.A.T."/>
            <person name="Beckman K.B."/>
            <person name="Gohl D.M."/>
        </authorList>
    </citation>
    <scope>NUCLEOTIDE SEQUENCE</scope>
    <source>
        <strain evidence="2">Duluth1</strain>
        <tissue evidence="2">Whole animal</tissue>
    </source>
</reference>
<evidence type="ECO:0000313" key="3">
    <source>
        <dbReference type="Proteomes" id="UP000828390"/>
    </source>
</evidence>
<dbReference type="Proteomes" id="UP000828390">
    <property type="component" value="Unassembled WGS sequence"/>
</dbReference>
<feature type="region of interest" description="Disordered" evidence="1">
    <location>
        <begin position="1"/>
        <end position="57"/>
    </location>
</feature>
<feature type="compositionally biased region" description="Polar residues" evidence="1">
    <location>
        <begin position="35"/>
        <end position="57"/>
    </location>
</feature>
<dbReference type="EMBL" id="JAIWYP010000002">
    <property type="protein sequence ID" value="KAH3866716.1"/>
    <property type="molecule type" value="Genomic_DNA"/>
</dbReference>
<dbReference type="AlphaFoldDB" id="A0A9D4RFM7"/>
<feature type="compositionally biased region" description="Polar residues" evidence="1">
    <location>
        <begin position="1"/>
        <end position="24"/>
    </location>
</feature>
<reference evidence="2" key="2">
    <citation type="submission" date="2020-11" db="EMBL/GenBank/DDBJ databases">
        <authorList>
            <person name="McCartney M.A."/>
            <person name="Auch B."/>
            <person name="Kono T."/>
            <person name="Mallez S."/>
            <person name="Becker A."/>
            <person name="Gohl D.M."/>
            <person name="Silverstein K.A.T."/>
            <person name="Koren S."/>
            <person name="Bechman K.B."/>
            <person name="Herman A."/>
            <person name="Abrahante J.E."/>
            <person name="Garbe J."/>
        </authorList>
    </citation>
    <scope>NUCLEOTIDE SEQUENCE</scope>
    <source>
        <strain evidence="2">Duluth1</strain>
        <tissue evidence="2">Whole animal</tissue>
    </source>
</reference>
<accession>A0A9D4RFM7</accession>
<name>A0A9D4RFM7_DREPO</name>
<keyword evidence="3" id="KW-1185">Reference proteome</keyword>